<dbReference type="InterPro" id="IPR010218">
    <property type="entry name" value="NADH_DH_suC"/>
</dbReference>
<evidence type="ECO:0000313" key="8">
    <source>
        <dbReference type="EMBL" id="QHT63488.1"/>
    </source>
</evidence>
<comment type="subunit">
    <text evidence="3">NDH-1 is composed of 14 different subunits. Subunits NuoB, C, D, E, F, and G constitute the peripheral sector of the complex.</text>
</comment>
<feature type="compositionally biased region" description="Low complexity" evidence="6">
    <location>
        <begin position="173"/>
        <end position="183"/>
    </location>
</feature>
<dbReference type="NCBIfam" id="TIGR01961">
    <property type="entry name" value="NuoC_fam"/>
    <property type="match status" value="1"/>
</dbReference>
<evidence type="ECO:0000313" key="9">
    <source>
        <dbReference type="Proteomes" id="UP000476064"/>
    </source>
</evidence>
<feature type="compositionally biased region" description="Basic and acidic residues" evidence="6">
    <location>
        <begin position="71"/>
        <end position="86"/>
    </location>
</feature>
<feature type="region of interest" description="Disordered" evidence="6">
    <location>
        <begin position="173"/>
        <end position="193"/>
    </location>
</feature>
<dbReference type="Gene3D" id="3.30.460.80">
    <property type="entry name" value="NADH:ubiquinone oxidoreductase, 30kDa subunit"/>
    <property type="match status" value="1"/>
</dbReference>
<dbReference type="GO" id="GO:0048038">
    <property type="term" value="F:quinone binding"/>
    <property type="evidence" value="ECO:0007669"/>
    <property type="project" value="UniProtKB-KW"/>
</dbReference>
<dbReference type="GO" id="GO:0005886">
    <property type="term" value="C:plasma membrane"/>
    <property type="evidence" value="ECO:0007669"/>
    <property type="project" value="UniProtKB-SubCell"/>
</dbReference>
<dbReference type="Proteomes" id="UP000476064">
    <property type="component" value="Chromosome"/>
</dbReference>
<dbReference type="KEGG" id="plyc:GXP70_28405"/>
<name>A0A6C0G1Z0_9BACL</name>
<keyword evidence="2 3" id="KW-0813">Transport</keyword>
<dbReference type="PANTHER" id="PTHR10884:SF14">
    <property type="entry name" value="NADH DEHYDROGENASE [UBIQUINONE] IRON-SULFUR PROTEIN 3, MITOCHONDRIAL"/>
    <property type="match status" value="1"/>
</dbReference>
<comment type="similarity">
    <text evidence="1 3 4">Belongs to the complex I 30 kDa subunit family.</text>
</comment>
<comment type="catalytic activity">
    <reaction evidence="3 5">
        <text>a quinone + NADH + 5 H(+)(in) = a quinol + NAD(+) + 4 H(+)(out)</text>
        <dbReference type="Rhea" id="RHEA:57888"/>
        <dbReference type="ChEBI" id="CHEBI:15378"/>
        <dbReference type="ChEBI" id="CHEBI:24646"/>
        <dbReference type="ChEBI" id="CHEBI:57540"/>
        <dbReference type="ChEBI" id="CHEBI:57945"/>
        <dbReference type="ChEBI" id="CHEBI:132124"/>
    </reaction>
</comment>
<feature type="compositionally biased region" description="Low complexity" evidence="6">
    <location>
        <begin position="87"/>
        <end position="109"/>
    </location>
</feature>
<reference evidence="8 9" key="1">
    <citation type="submission" date="2020-01" db="EMBL/GenBank/DDBJ databases">
        <title>Paenibacillus sp. nov., isolated from tomato rhizosphere.</title>
        <authorList>
            <person name="Weon H.-Y."/>
            <person name="Lee S.A."/>
        </authorList>
    </citation>
    <scope>NUCLEOTIDE SEQUENCE [LARGE SCALE GENOMIC DNA]</scope>
    <source>
        <strain evidence="8 9">12200R-189</strain>
    </source>
</reference>
<dbReference type="SUPFAM" id="SSF143243">
    <property type="entry name" value="Nqo5-like"/>
    <property type="match status" value="1"/>
</dbReference>
<accession>A0A6C0G1Z0</accession>
<dbReference type="PROSITE" id="PS00542">
    <property type="entry name" value="COMPLEX1_30K"/>
    <property type="match status" value="1"/>
</dbReference>
<dbReference type="EMBL" id="CP048209">
    <property type="protein sequence ID" value="QHT63488.1"/>
    <property type="molecule type" value="Genomic_DNA"/>
</dbReference>
<keyword evidence="9" id="KW-1185">Reference proteome</keyword>
<evidence type="ECO:0000256" key="2">
    <source>
        <dbReference type="ARBA" id="ARBA00022448"/>
    </source>
</evidence>
<gene>
    <name evidence="3" type="primary">nuoC</name>
    <name evidence="8" type="ORF">GXP70_28405</name>
</gene>
<comment type="function">
    <text evidence="3">NDH-1 shuttles electrons from NADH, via FMN and iron-sulfur (Fe-S) centers, to quinones in the respiratory chain. The immediate electron acceptor for the enzyme in this species is believed to be a menaquinone. Couples the redox reaction to proton translocation (for every two electrons transferred, four hydrogen ions are translocated across the cytoplasmic membrane), and thus conserves the redox energy in a proton gradient.</text>
</comment>
<protein>
    <recommendedName>
        <fullName evidence="3">NADH-quinone oxidoreductase subunit C</fullName>
        <ecNumber evidence="3">7.1.1.-</ecNumber>
    </recommendedName>
    <alternativeName>
        <fullName evidence="3">NADH dehydrogenase I subunit C</fullName>
    </alternativeName>
    <alternativeName>
        <fullName evidence="3">NDH-1 subunit C</fullName>
    </alternativeName>
</protein>
<keyword evidence="3" id="KW-1003">Cell membrane</keyword>
<dbReference type="InterPro" id="IPR037232">
    <property type="entry name" value="NADH_quin_OxRdtase_su_C/D-like"/>
</dbReference>
<evidence type="ECO:0000256" key="5">
    <source>
        <dbReference type="RuleBase" id="RU003582"/>
    </source>
</evidence>
<comment type="subcellular location">
    <subcellularLocation>
        <location evidence="3">Cell membrane</location>
        <topology evidence="3">Peripheral membrane protein</topology>
        <orientation evidence="3">Cytoplasmic side</orientation>
    </subcellularLocation>
</comment>
<keyword evidence="3 4" id="KW-1278">Translocase</keyword>
<evidence type="ECO:0000256" key="1">
    <source>
        <dbReference type="ARBA" id="ARBA00007569"/>
    </source>
</evidence>
<dbReference type="HAMAP" id="MF_01357">
    <property type="entry name" value="NDH1_NuoC"/>
    <property type="match status" value="1"/>
</dbReference>
<proteinExistence type="inferred from homology"/>
<feature type="domain" description="NADH:ubiquinone oxidoreductase 30kDa subunit" evidence="7">
    <location>
        <begin position="228"/>
        <end position="341"/>
    </location>
</feature>
<dbReference type="AlphaFoldDB" id="A0A6C0G1Z0"/>
<feature type="compositionally biased region" description="Low complexity" evidence="6">
    <location>
        <begin position="32"/>
        <end position="69"/>
    </location>
</feature>
<dbReference type="PANTHER" id="PTHR10884">
    <property type="entry name" value="NADH DEHYDROGENASE UBIQUINONE IRON-SULFUR PROTEIN 3"/>
    <property type="match status" value="1"/>
</dbReference>
<organism evidence="8 9">
    <name type="scientific">Paenibacillus lycopersici</name>
    <dbReference type="NCBI Taxonomy" id="2704462"/>
    <lineage>
        <taxon>Bacteria</taxon>
        <taxon>Bacillati</taxon>
        <taxon>Bacillota</taxon>
        <taxon>Bacilli</taxon>
        <taxon>Bacillales</taxon>
        <taxon>Paenibacillaceae</taxon>
        <taxon>Paenibacillus</taxon>
    </lineage>
</organism>
<keyword evidence="3 5" id="KW-0874">Quinone</keyword>
<dbReference type="GO" id="GO:0008137">
    <property type="term" value="F:NADH dehydrogenase (ubiquinone) activity"/>
    <property type="evidence" value="ECO:0007669"/>
    <property type="project" value="InterPro"/>
</dbReference>
<dbReference type="RefSeq" id="WP_162360048.1">
    <property type="nucleotide sequence ID" value="NZ_CP048209.1"/>
</dbReference>
<dbReference type="InterPro" id="IPR001268">
    <property type="entry name" value="NADH_UbQ_OxRdtase_30kDa_su"/>
</dbReference>
<dbReference type="Pfam" id="PF00329">
    <property type="entry name" value="Complex1_30kDa"/>
    <property type="match status" value="1"/>
</dbReference>
<keyword evidence="3 4" id="KW-0520">NAD</keyword>
<sequence length="347" mass="35253">MSDEKEQKPGLPADPAASGDNPASGDAEAKPADGAAGASAVREGGSAAEGSAPAPAADGAAPSAGEAPAVDPEREAKLKAAAEARAARAAAKAAAEGGAPAADGAAAGAVDPEKEAKLKAAAEARAARAAAKAAAEGGAPAADGAAAGAVDPEKEAKLKAAAEARAARAAAKAAAEGEAAAPAEPKPPSPMQPQLDLAVELIRTLAAEDAVVEAYVNELDGHRPTLIIRGDRLLAAAKLLKSHAALQMDYLRNLSGVDYETHLETVYHLVSLQSGQEIAVKVKTDREAPSVPSVVPVWATANWNEREIYDLLGVDFPGHPDLRRIMMPDNWVGYPLRKDYEPLDPEV</sequence>
<feature type="region of interest" description="Disordered" evidence="6">
    <location>
        <begin position="1"/>
        <end position="118"/>
    </location>
</feature>
<dbReference type="EC" id="7.1.1.-" evidence="3"/>
<dbReference type="InterPro" id="IPR020396">
    <property type="entry name" value="NADH_UbQ_OxRdtase_CS"/>
</dbReference>
<evidence type="ECO:0000256" key="4">
    <source>
        <dbReference type="RuleBase" id="RU003456"/>
    </source>
</evidence>
<evidence type="ECO:0000259" key="7">
    <source>
        <dbReference type="Pfam" id="PF00329"/>
    </source>
</evidence>
<evidence type="ECO:0000256" key="6">
    <source>
        <dbReference type="SAM" id="MobiDB-lite"/>
    </source>
</evidence>
<evidence type="ECO:0000256" key="3">
    <source>
        <dbReference type="HAMAP-Rule" id="MF_01357"/>
    </source>
</evidence>
<keyword evidence="3" id="KW-0472">Membrane</keyword>
<dbReference type="GO" id="GO:0050136">
    <property type="term" value="F:NADH dehydrogenase (quinone) (non-electrogenic) activity"/>
    <property type="evidence" value="ECO:0007669"/>
    <property type="project" value="UniProtKB-UniRule"/>
</dbReference>